<dbReference type="Gene3D" id="3.40.50.720">
    <property type="entry name" value="NAD(P)-binding Rossmann-like Domain"/>
    <property type="match status" value="1"/>
</dbReference>
<name>A0A162LPQ5_CORFA</name>
<reference evidence="1 2" key="1">
    <citation type="journal article" date="2016" name="Genome Biol. Evol.">
        <title>Divergent and convergent evolution of fungal pathogenicity.</title>
        <authorList>
            <person name="Shang Y."/>
            <person name="Xiao G."/>
            <person name="Zheng P."/>
            <person name="Cen K."/>
            <person name="Zhan S."/>
            <person name="Wang C."/>
        </authorList>
    </citation>
    <scope>NUCLEOTIDE SEQUENCE [LARGE SCALE GENOMIC DNA]</scope>
    <source>
        <strain evidence="1 2">ARSEF 2679</strain>
    </source>
</reference>
<dbReference type="InterPro" id="IPR002347">
    <property type="entry name" value="SDR_fam"/>
</dbReference>
<dbReference type="PANTHER" id="PTHR43976">
    <property type="entry name" value="SHORT CHAIN DEHYDROGENASE"/>
    <property type="match status" value="1"/>
</dbReference>
<dbReference type="Proteomes" id="UP000076744">
    <property type="component" value="Unassembled WGS sequence"/>
</dbReference>
<evidence type="ECO:0000313" key="2">
    <source>
        <dbReference type="Proteomes" id="UP000076744"/>
    </source>
</evidence>
<comment type="caution">
    <text evidence="1">The sequence shown here is derived from an EMBL/GenBank/DDBJ whole genome shotgun (WGS) entry which is preliminary data.</text>
</comment>
<sequence>MSQAASGMSPGTFTTPSRPLRWLITGCSSGLGLALARHVLTRGHQLVATSRCPESTPALVAEVERAGGRWARLDVTDPDCGAVLQTLEDEEGLEVDVLVSCAAASVHSVAEAFTEEEVRAQTELLYFGPFRLVRAAVPRMRARRFGVVVHVLAKEVAAFNVRTLTVHLGSLNTNMPEAAKAGSRRLPGDYEGSVAEGTVGVMRDGRMVPRGDKDKAARRIFEVAMGEGAGKGHEGEFFLPLGEEMPARIRLVRDRLDHCLEVYGDVCTSIGLDAGDE</sequence>
<gene>
    <name evidence="1" type="ORF">ISF_00745</name>
</gene>
<protein>
    <submittedName>
        <fullName evidence="1">NAD(P)-binding domain protein</fullName>
    </submittedName>
</protein>
<organism evidence="1 2">
    <name type="scientific">Cordyceps fumosorosea (strain ARSEF 2679)</name>
    <name type="common">Isaria fumosorosea</name>
    <dbReference type="NCBI Taxonomy" id="1081104"/>
    <lineage>
        <taxon>Eukaryota</taxon>
        <taxon>Fungi</taxon>
        <taxon>Dikarya</taxon>
        <taxon>Ascomycota</taxon>
        <taxon>Pezizomycotina</taxon>
        <taxon>Sordariomycetes</taxon>
        <taxon>Hypocreomycetidae</taxon>
        <taxon>Hypocreales</taxon>
        <taxon>Cordycipitaceae</taxon>
        <taxon>Cordyceps</taxon>
    </lineage>
</organism>
<dbReference type="InterPro" id="IPR036291">
    <property type="entry name" value="NAD(P)-bd_dom_sf"/>
</dbReference>
<dbReference type="SUPFAM" id="SSF51735">
    <property type="entry name" value="NAD(P)-binding Rossmann-fold domains"/>
    <property type="match status" value="1"/>
</dbReference>
<dbReference type="PANTHER" id="PTHR43976:SF6">
    <property type="entry name" value="OXIDOREDUCTASE, PUTATIVE (AFU_ORTHOLOGUE AFUA_1G13950)-RELATED"/>
    <property type="match status" value="1"/>
</dbReference>
<proteinExistence type="predicted"/>
<dbReference type="InterPro" id="IPR051911">
    <property type="entry name" value="SDR_oxidoreductase"/>
</dbReference>
<dbReference type="Pfam" id="PF00106">
    <property type="entry name" value="adh_short"/>
    <property type="match status" value="1"/>
</dbReference>
<accession>A0A162LPQ5</accession>
<dbReference type="EMBL" id="AZHB01000001">
    <property type="protein sequence ID" value="OAA73844.1"/>
    <property type="molecule type" value="Genomic_DNA"/>
</dbReference>
<evidence type="ECO:0000313" key="1">
    <source>
        <dbReference type="EMBL" id="OAA73844.1"/>
    </source>
</evidence>
<dbReference type="RefSeq" id="XP_018708802.1">
    <property type="nucleotide sequence ID" value="XM_018844352.1"/>
</dbReference>
<dbReference type="STRING" id="1081104.A0A162LPQ5"/>
<dbReference type="OrthoDB" id="1274115at2759"/>
<dbReference type="AlphaFoldDB" id="A0A162LPQ5"/>
<dbReference type="GeneID" id="30017037"/>
<keyword evidence="2" id="KW-1185">Reference proteome</keyword>